<feature type="transmembrane region" description="Helical" evidence="2">
    <location>
        <begin position="274"/>
        <end position="294"/>
    </location>
</feature>
<evidence type="ECO:0000259" key="3">
    <source>
        <dbReference type="PROSITE" id="PS50106"/>
    </source>
</evidence>
<dbReference type="SMART" id="SM00228">
    <property type="entry name" value="PDZ"/>
    <property type="match status" value="1"/>
</dbReference>
<comment type="caution">
    <text evidence="4">The sequence shown here is derived from an EMBL/GenBank/DDBJ whole genome shotgun (WGS) entry which is preliminary data.</text>
</comment>
<keyword evidence="2" id="KW-0472">Membrane</keyword>
<evidence type="ECO:0000313" key="5">
    <source>
        <dbReference type="Proteomes" id="UP000266389"/>
    </source>
</evidence>
<dbReference type="Gene3D" id="3.30.450.40">
    <property type="match status" value="1"/>
</dbReference>
<dbReference type="InterPro" id="IPR001478">
    <property type="entry name" value="PDZ"/>
</dbReference>
<keyword evidence="2" id="KW-0812">Transmembrane</keyword>
<dbReference type="InterPro" id="IPR052016">
    <property type="entry name" value="Bact_Sigma-Reg"/>
</dbReference>
<dbReference type="InterPro" id="IPR001932">
    <property type="entry name" value="PPM-type_phosphatase-like_dom"/>
</dbReference>
<dbReference type="PANTHER" id="PTHR43156">
    <property type="entry name" value="STAGE II SPORULATION PROTEIN E-RELATED"/>
    <property type="match status" value="1"/>
</dbReference>
<gene>
    <name evidence="4" type="ORF">D0433_03930</name>
</gene>
<sequence length="872" mass="97217">MDDSLQTYFSRHPLLFRLLLIGLALIVAVGKVVEVVGIFTSPTDENLFQDTPDGVRIVQVVPGGASDQAGIRVGDILIAINDQTFSNAREANRILKQTKPGDVINYTIRRDNTVLSLKVTIARVGIDWAILLSLFVMGATLTVGLFVGLLRPQFKGAQLFSLSLILLSPLFAITGVGKGGYGGILWWVALFLGVPLSLHAALYYPRPSSQLSSQWRFVQAAYLTGVVVGAVLIILQPAFLMFVAAIAAYGAGLSLLQRAILLRHDADTRRAQRWIWRAMLFLALSYPLGWVLFSLYGREFLYLLLLSVVVPVASFYSVTKYRFFGITRIMKRGLTYNIALAALIFLTSVLFLNLIAFLAGLDFEHHISVKFTPVSVKIFIDQNNPAGNKEGERFLYILFGAIMSVGFWLVMREGKLALDRWFHRQQYDYKRALTELSEIFAEKITTSELAESLCTDIMKYMQLKGVAIFLRHQSKYRVVSAKGSCEKLASRDAADLYSVGIELTLPSPLSELLLPSDPSLLKGLQDANVQLLVPLIIKNKQIGMILLAEKRSEEIYKEDDLHFIESLAKQAAVAFENARLNKEASDKRRLRRELEFAQKVQQELLPREIPTCTDLQIAATYLSAGEVGGDYYDLLYDNTDSSKPRYITALVGDVAGKGISAAMYMSRVQGIVRTLYQSGVTAPKDLLEKVNAVLFSRDLRRSFVTMICARFDTQEKTLSLVRAGHLPMIWYSSREHTVRVVKPSGIAIGLDHSERFANLLHTETIRYDDGDIFAFFSDGVTEAKNSADEEFGMERLMELIERHKSAAASDVLTSVEGALIDFVGNRDQFDDITLLIIKAVPMPASPEPKIDTRDSFVTEAENSPSNFTVHDH</sequence>
<dbReference type="InterPro" id="IPR029016">
    <property type="entry name" value="GAF-like_dom_sf"/>
</dbReference>
<feature type="domain" description="PDZ" evidence="3">
    <location>
        <begin position="26"/>
        <end position="112"/>
    </location>
</feature>
<feature type="transmembrane region" description="Helical" evidence="2">
    <location>
        <begin position="300"/>
        <end position="318"/>
    </location>
</feature>
<dbReference type="InterPro" id="IPR003018">
    <property type="entry name" value="GAF"/>
</dbReference>
<feature type="transmembrane region" description="Helical" evidence="2">
    <location>
        <begin position="241"/>
        <end position="262"/>
    </location>
</feature>
<dbReference type="Proteomes" id="UP000266389">
    <property type="component" value="Unassembled WGS sequence"/>
</dbReference>
<feature type="transmembrane region" description="Helical" evidence="2">
    <location>
        <begin position="217"/>
        <end position="235"/>
    </location>
</feature>
<feature type="transmembrane region" description="Helical" evidence="2">
    <location>
        <begin position="14"/>
        <end position="39"/>
    </location>
</feature>
<dbReference type="SUPFAM" id="SSF55781">
    <property type="entry name" value="GAF domain-like"/>
    <property type="match status" value="1"/>
</dbReference>
<dbReference type="EMBL" id="PHFL01000026">
    <property type="protein sequence ID" value="RFM24770.1"/>
    <property type="molecule type" value="Genomic_DNA"/>
</dbReference>
<dbReference type="InterPro" id="IPR036034">
    <property type="entry name" value="PDZ_sf"/>
</dbReference>
<feature type="transmembrane region" description="Helical" evidence="2">
    <location>
        <begin position="159"/>
        <end position="178"/>
    </location>
</feature>
<dbReference type="Pfam" id="PF13492">
    <property type="entry name" value="GAF_3"/>
    <property type="match status" value="1"/>
</dbReference>
<keyword evidence="1" id="KW-0378">Hydrolase</keyword>
<keyword evidence="2" id="KW-1133">Transmembrane helix</keyword>
<organism evidence="4 5">
    <name type="scientific">Candidatus Thermochlorobacter aerophilus</name>
    <dbReference type="NCBI Taxonomy" id="1868324"/>
    <lineage>
        <taxon>Bacteria</taxon>
        <taxon>Pseudomonadati</taxon>
        <taxon>Chlorobiota</taxon>
        <taxon>Chlorobiia</taxon>
        <taxon>Chlorobiales</taxon>
        <taxon>Candidatus Thermochlorobacteriaceae</taxon>
        <taxon>Candidatus Thermochlorobacter</taxon>
    </lineage>
</organism>
<dbReference type="Gene3D" id="2.30.42.10">
    <property type="match status" value="1"/>
</dbReference>
<dbReference type="SMART" id="SM00331">
    <property type="entry name" value="PP2C_SIG"/>
    <property type="match status" value="1"/>
</dbReference>
<dbReference type="InterPro" id="IPR036457">
    <property type="entry name" value="PPM-type-like_dom_sf"/>
</dbReference>
<name>A0A395M1X8_9BACT</name>
<feature type="transmembrane region" description="Helical" evidence="2">
    <location>
        <begin position="394"/>
        <end position="411"/>
    </location>
</feature>
<dbReference type="Pfam" id="PF13180">
    <property type="entry name" value="PDZ_2"/>
    <property type="match status" value="1"/>
</dbReference>
<dbReference type="Pfam" id="PF07228">
    <property type="entry name" value="SpoIIE"/>
    <property type="match status" value="1"/>
</dbReference>
<evidence type="ECO:0000313" key="4">
    <source>
        <dbReference type="EMBL" id="RFM24770.1"/>
    </source>
</evidence>
<evidence type="ECO:0000256" key="1">
    <source>
        <dbReference type="ARBA" id="ARBA00022801"/>
    </source>
</evidence>
<evidence type="ECO:0000256" key="2">
    <source>
        <dbReference type="SAM" id="Phobius"/>
    </source>
</evidence>
<dbReference type="SUPFAM" id="SSF81606">
    <property type="entry name" value="PP2C-like"/>
    <property type="match status" value="1"/>
</dbReference>
<feature type="transmembrane region" description="Helical" evidence="2">
    <location>
        <begin position="184"/>
        <end position="205"/>
    </location>
</feature>
<dbReference type="Gene3D" id="3.60.40.10">
    <property type="entry name" value="PPM-type phosphatase domain"/>
    <property type="match status" value="1"/>
</dbReference>
<dbReference type="CDD" id="cd06779">
    <property type="entry name" value="cpPDZ_Deg_HtrA-like"/>
    <property type="match status" value="1"/>
</dbReference>
<dbReference type="AlphaFoldDB" id="A0A395M1X8"/>
<proteinExistence type="predicted"/>
<dbReference type="PROSITE" id="PS50106">
    <property type="entry name" value="PDZ"/>
    <property type="match status" value="1"/>
</dbReference>
<feature type="transmembrane region" description="Helical" evidence="2">
    <location>
        <begin position="128"/>
        <end position="147"/>
    </location>
</feature>
<reference evidence="4 5" key="1">
    <citation type="journal article" date="2011" name="ISME J.">
        <title>Community ecology of hot spring cyanobacterial mats: predominant populations and their functional potential.</title>
        <authorList>
            <person name="Klatt C.G."/>
            <person name="Wood J.M."/>
            <person name="Rusch D.B."/>
            <person name="Bateson M.M."/>
            <person name="Hamamura N."/>
            <person name="Heidelberg J.F."/>
            <person name="Grossman A.R."/>
            <person name="Bhaya D."/>
            <person name="Cohan F.M."/>
            <person name="Kuhl M."/>
            <person name="Bryant D.A."/>
            <person name="Ward D.M."/>
        </authorList>
    </citation>
    <scope>NUCLEOTIDE SEQUENCE [LARGE SCALE GENOMIC DNA]</scope>
    <source>
        <strain evidence="4">OS</strain>
    </source>
</reference>
<dbReference type="GO" id="GO:0016791">
    <property type="term" value="F:phosphatase activity"/>
    <property type="evidence" value="ECO:0007669"/>
    <property type="project" value="TreeGrafter"/>
</dbReference>
<feature type="transmembrane region" description="Helical" evidence="2">
    <location>
        <begin position="338"/>
        <end position="361"/>
    </location>
</feature>
<protein>
    <submittedName>
        <fullName evidence="4">PDZ domain-containing protein</fullName>
    </submittedName>
</protein>
<dbReference type="PANTHER" id="PTHR43156:SF2">
    <property type="entry name" value="STAGE II SPORULATION PROTEIN E"/>
    <property type="match status" value="1"/>
</dbReference>
<accession>A0A395M1X8</accession>
<dbReference type="SUPFAM" id="SSF50156">
    <property type="entry name" value="PDZ domain-like"/>
    <property type="match status" value="1"/>
</dbReference>